<sequence length="134" mass="14832">MAGKQHKTEKQGRWRRRAYWALGMLMLALAVVGALLPVMPTTIFVILAAGCFGRASPRWEAYLLQHPRFGPPLVAWREQGAISSRSKMLAVAGMTLGLVVFWVTTDPAWWLGLLVAAFMAACAAWVVTRPAPRR</sequence>
<protein>
    <recommendedName>
        <fullName evidence="4">DUF454 domain-containing protein</fullName>
    </recommendedName>
</protein>
<keyword evidence="1" id="KW-1133">Transmembrane helix</keyword>
<evidence type="ECO:0000313" key="2">
    <source>
        <dbReference type="EMBL" id="OZI25142.1"/>
    </source>
</evidence>
<dbReference type="PIRSF" id="PIRSF016789">
    <property type="entry name" value="DUF454"/>
    <property type="match status" value="1"/>
</dbReference>
<accession>A0A261RKE6</accession>
<gene>
    <name evidence="2" type="ORF">CAL19_06655</name>
</gene>
<dbReference type="RefSeq" id="WP_094796321.1">
    <property type="nucleotide sequence ID" value="NZ_NEVI01000015.1"/>
</dbReference>
<dbReference type="EMBL" id="NEVK01000003">
    <property type="protein sequence ID" value="OZI25142.1"/>
    <property type="molecule type" value="Genomic_DNA"/>
</dbReference>
<keyword evidence="1" id="KW-0472">Membrane</keyword>
<feature type="transmembrane region" description="Helical" evidence="1">
    <location>
        <begin position="109"/>
        <end position="128"/>
    </location>
</feature>
<dbReference type="GO" id="GO:0005886">
    <property type="term" value="C:plasma membrane"/>
    <property type="evidence" value="ECO:0007669"/>
    <property type="project" value="TreeGrafter"/>
</dbReference>
<evidence type="ECO:0000313" key="3">
    <source>
        <dbReference type="Proteomes" id="UP000216947"/>
    </source>
</evidence>
<dbReference type="AlphaFoldDB" id="A0A261RKE6"/>
<evidence type="ECO:0000256" key="1">
    <source>
        <dbReference type="SAM" id="Phobius"/>
    </source>
</evidence>
<dbReference type="Proteomes" id="UP000216947">
    <property type="component" value="Unassembled WGS sequence"/>
</dbReference>
<reference evidence="3" key="1">
    <citation type="submission" date="2017-05" db="EMBL/GenBank/DDBJ databases">
        <title>Complete and WGS of Bordetella genogroups.</title>
        <authorList>
            <person name="Spilker T."/>
            <person name="Lipuma J."/>
        </authorList>
    </citation>
    <scope>NUCLEOTIDE SEQUENCE [LARGE SCALE GENOMIC DNA]</scope>
    <source>
        <strain evidence="3">AU18089</strain>
    </source>
</reference>
<evidence type="ECO:0008006" key="4">
    <source>
        <dbReference type="Google" id="ProtNLM"/>
    </source>
</evidence>
<keyword evidence="1" id="KW-0812">Transmembrane</keyword>
<organism evidence="2 3">
    <name type="scientific">Bordetella genomosp. 7</name>
    <dbReference type="NCBI Taxonomy" id="1416805"/>
    <lineage>
        <taxon>Bacteria</taxon>
        <taxon>Pseudomonadati</taxon>
        <taxon>Pseudomonadota</taxon>
        <taxon>Betaproteobacteria</taxon>
        <taxon>Burkholderiales</taxon>
        <taxon>Alcaligenaceae</taxon>
        <taxon>Bordetella</taxon>
    </lineage>
</organism>
<dbReference type="Pfam" id="PF04304">
    <property type="entry name" value="DUF454"/>
    <property type="match status" value="1"/>
</dbReference>
<proteinExistence type="predicted"/>
<feature type="transmembrane region" description="Helical" evidence="1">
    <location>
        <begin position="20"/>
        <end position="49"/>
    </location>
</feature>
<name>A0A261RKE6_9BORD</name>
<keyword evidence="3" id="KW-1185">Reference proteome</keyword>
<dbReference type="InterPro" id="IPR007401">
    <property type="entry name" value="DUF454"/>
</dbReference>
<dbReference type="OrthoDB" id="9816293at2"/>
<comment type="caution">
    <text evidence="2">The sequence shown here is derived from an EMBL/GenBank/DDBJ whole genome shotgun (WGS) entry which is preliminary data.</text>
</comment>
<dbReference type="PANTHER" id="PTHR35813">
    <property type="entry name" value="INNER MEMBRANE PROTEIN YBAN"/>
    <property type="match status" value="1"/>
</dbReference>
<dbReference type="PANTHER" id="PTHR35813:SF1">
    <property type="entry name" value="INNER MEMBRANE PROTEIN YBAN"/>
    <property type="match status" value="1"/>
</dbReference>